<comment type="caution">
    <text evidence="1">The sequence shown here is derived from an EMBL/GenBank/DDBJ whole genome shotgun (WGS) entry which is preliminary data.</text>
</comment>
<organism evidence="1 2">
    <name type="scientific">Deinococcus petrolearius</name>
    <dbReference type="NCBI Taxonomy" id="1751295"/>
    <lineage>
        <taxon>Bacteria</taxon>
        <taxon>Thermotogati</taxon>
        <taxon>Deinococcota</taxon>
        <taxon>Deinococci</taxon>
        <taxon>Deinococcales</taxon>
        <taxon>Deinococcaceae</taxon>
        <taxon>Deinococcus</taxon>
    </lineage>
</organism>
<dbReference type="Proteomes" id="UP001595979">
    <property type="component" value="Unassembled WGS sequence"/>
</dbReference>
<keyword evidence="2" id="KW-1185">Reference proteome</keyword>
<evidence type="ECO:0000313" key="1">
    <source>
        <dbReference type="EMBL" id="MFC5849208.1"/>
    </source>
</evidence>
<sequence length="666" mass="74460">MDPLLLYRLYALIQHLQDYLDLPLEKRPTQPDLAWLSTTDLDTLLCTAEVLYATFQLLPFKGHELRTADADLRMLAQDLARTLAELHAPDPQLGQDIEKALRWSIRPGGVALTLQETSGAAAHLIAHYQGHGLEHALLGPLGVILPPAPPCFPPRTSPATRLPRGAARHPELHTLATDPQEDVAICAGLLLWCLQRSEEPEIEVLSLLTAARNLICVVQDQAREQRRPPEAGALLLQVWKQLHAELGHPRLVCGKMPVIRQVFRERVQWVALNELRRAWLIAQGWKTAATRQIDIVIEEQFSELEEALGLLDVPEDIEHIERMLQLTAILVLSRTPRVPGQQLPVLVELLCDLTQTDPLWDWTGFDHAYLDPGVTKDEREHRRQKELPQARANLSLQWALQVVHPVLDLYPRAHETHLEEVCWLLQESFGHLFACARQRGVQIPGEAQWRSMLEPLGWMRASPLTVQEQEQVRGRLYALSTSITAAELQTQQEERSMPGKEAVLPEACQPAADLEDREAVLPGADELMGQQTAHLHLQPLPSRPEAPHVLQARALLAGRPITLIGGVPSEPHKVALERALEVRVDWIPSMQYQHGAHAGKHVTGETAAVILAIRWMGHAHMGLRDIARAQGVPCVMLPSGLNPSNVAWHLVEQVGHQLSGRERLEA</sequence>
<proteinExistence type="predicted"/>
<evidence type="ECO:0000313" key="2">
    <source>
        <dbReference type="Proteomes" id="UP001595979"/>
    </source>
</evidence>
<evidence type="ECO:0008006" key="3">
    <source>
        <dbReference type="Google" id="ProtNLM"/>
    </source>
</evidence>
<name>A0ABW1DN62_9DEIO</name>
<dbReference type="RefSeq" id="WP_380050086.1">
    <property type="nucleotide sequence ID" value="NZ_JBHSOH010000015.1"/>
</dbReference>
<dbReference type="EMBL" id="JBHSOH010000015">
    <property type="protein sequence ID" value="MFC5849208.1"/>
    <property type="molecule type" value="Genomic_DNA"/>
</dbReference>
<accession>A0ABW1DN62</accession>
<gene>
    <name evidence="1" type="ORF">ACFPQ6_12900</name>
</gene>
<protein>
    <recommendedName>
        <fullName evidence="3">DUF2325 domain-containing protein</fullName>
    </recommendedName>
</protein>
<reference evidence="2" key="1">
    <citation type="journal article" date="2019" name="Int. J. Syst. Evol. Microbiol.">
        <title>The Global Catalogue of Microorganisms (GCM) 10K type strain sequencing project: providing services to taxonomists for standard genome sequencing and annotation.</title>
        <authorList>
            <consortium name="The Broad Institute Genomics Platform"/>
            <consortium name="The Broad Institute Genome Sequencing Center for Infectious Disease"/>
            <person name="Wu L."/>
            <person name="Ma J."/>
        </authorList>
    </citation>
    <scope>NUCLEOTIDE SEQUENCE [LARGE SCALE GENOMIC DNA]</scope>
    <source>
        <strain evidence="2">CGMCC 1.15053</strain>
    </source>
</reference>